<organism evidence="8 9">
    <name type="scientific">Giardia muris</name>
    <dbReference type="NCBI Taxonomy" id="5742"/>
    <lineage>
        <taxon>Eukaryota</taxon>
        <taxon>Metamonada</taxon>
        <taxon>Diplomonadida</taxon>
        <taxon>Hexamitidae</taxon>
        <taxon>Giardiinae</taxon>
        <taxon>Giardia</taxon>
    </lineage>
</organism>
<evidence type="ECO:0000256" key="1">
    <source>
        <dbReference type="ARBA" id="ARBA00001947"/>
    </source>
</evidence>
<comment type="cofactor">
    <cofactor evidence="1">
        <name>Zn(2+)</name>
        <dbReference type="ChEBI" id="CHEBI:29105"/>
    </cofactor>
</comment>
<comment type="similarity">
    <text evidence="3">Belongs to the class-II aminoacyl-tRNA synthetase family. Alax-L subfamily.</text>
</comment>
<evidence type="ECO:0000256" key="2">
    <source>
        <dbReference type="ARBA" id="ARBA00004496"/>
    </source>
</evidence>
<dbReference type="Proteomes" id="UP000315496">
    <property type="component" value="Chromosome 1"/>
</dbReference>
<dbReference type="InterPro" id="IPR012947">
    <property type="entry name" value="tRNA_SAD"/>
</dbReference>
<dbReference type="GO" id="GO:0002196">
    <property type="term" value="F:Ser-tRNA(Ala) deacylase activity"/>
    <property type="evidence" value="ECO:0007669"/>
    <property type="project" value="TreeGrafter"/>
</dbReference>
<dbReference type="Pfam" id="PF07973">
    <property type="entry name" value="tRNA_SAD"/>
    <property type="match status" value="1"/>
</dbReference>
<keyword evidence="4" id="KW-0479">Metal-binding</keyword>
<dbReference type="GO" id="GO:0006419">
    <property type="term" value="P:alanyl-tRNA aminoacylation"/>
    <property type="evidence" value="ECO:0007669"/>
    <property type="project" value="InterPro"/>
</dbReference>
<dbReference type="AlphaFoldDB" id="A0A4Z1SW50"/>
<sequence length="398" mass="44521">MFHYLEEVTTFKAIVMGINKLEEGKYEVDLDKTYFFPQSGGQLGDKGSIINIPVTSTLKANSGRIIHILETEMDLPFREGDEVEATIDKHYRLLNSQTHTGQHILSRVALQLYGADTSSFTMGSEISVLELSIKLTSEQLLEVERKANLLALEGRNVISTIATCLDDMQKYPKELQKDGLSYPLRILEIDNFDICLCCGTHVSNTNQCGLIKILSTENVSRGLKLQFAVGERALDAVNHKLIILTKATSTLSVNENKVVESIQGLQEEIRTLKAREKVLVKTILPVINSQYKEVIHGGVSFHVYPLHDFLPLKQDEVTRITKEYKSPNMIILFKLPQNASILNIYAQNIDIVEPLIERLQELVPGTIGRGKTTLSIKYPKPLGTKDAKIVTDLLLTTS</sequence>
<dbReference type="SUPFAM" id="SSF55186">
    <property type="entry name" value="ThrRS/AlaRS common domain"/>
    <property type="match status" value="1"/>
</dbReference>
<proteinExistence type="inferred from homology"/>
<keyword evidence="6" id="KW-0175">Coiled coil</keyword>
<dbReference type="GO" id="GO:0005524">
    <property type="term" value="F:ATP binding"/>
    <property type="evidence" value="ECO:0007669"/>
    <property type="project" value="InterPro"/>
</dbReference>
<evidence type="ECO:0000256" key="6">
    <source>
        <dbReference type="SAM" id="Coils"/>
    </source>
</evidence>
<dbReference type="InterPro" id="IPR009000">
    <property type="entry name" value="Transl_B-barrel_sf"/>
</dbReference>
<dbReference type="PANTHER" id="PTHR43462">
    <property type="entry name" value="ALANYL-TRNA EDITING PROTEIN"/>
    <property type="match status" value="1"/>
</dbReference>
<feature type="domain" description="Alanyl-transfer RNA synthetases family profile" evidence="7">
    <location>
        <begin position="1"/>
        <end position="239"/>
    </location>
</feature>
<dbReference type="EMBL" id="VDLU01000001">
    <property type="protein sequence ID" value="TNJ30004.1"/>
    <property type="molecule type" value="Genomic_DNA"/>
</dbReference>
<dbReference type="Gene3D" id="3.30.980.10">
    <property type="entry name" value="Threonyl-trna Synthetase, Chain A, domain 2"/>
    <property type="match status" value="1"/>
</dbReference>
<dbReference type="InterPro" id="IPR051335">
    <property type="entry name" value="Alanyl-tRNA_Editing_Enzymes"/>
</dbReference>
<dbReference type="SUPFAM" id="SSF50447">
    <property type="entry name" value="Translation proteins"/>
    <property type="match status" value="1"/>
</dbReference>
<evidence type="ECO:0000313" key="9">
    <source>
        <dbReference type="Proteomes" id="UP000315496"/>
    </source>
</evidence>
<feature type="coiled-coil region" evidence="6">
    <location>
        <begin position="255"/>
        <end position="282"/>
    </location>
</feature>
<dbReference type="GO" id="GO:0046872">
    <property type="term" value="F:metal ion binding"/>
    <property type="evidence" value="ECO:0007669"/>
    <property type="project" value="UniProtKB-KW"/>
</dbReference>
<dbReference type="PANTHER" id="PTHR43462:SF1">
    <property type="entry name" value="ALANYL-TRNA EDITING PROTEIN AARSD1"/>
    <property type="match status" value="1"/>
</dbReference>
<comment type="subcellular location">
    <subcellularLocation>
        <location evidence="2">Cytoplasm</location>
    </subcellularLocation>
</comment>
<dbReference type="GO" id="GO:0003676">
    <property type="term" value="F:nucleic acid binding"/>
    <property type="evidence" value="ECO:0007669"/>
    <property type="project" value="InterPro"/>
</dbReference>
<evidence type="ECO:0000256" key="3">
    <source>
        <dbReference type="ARBA" id="ARBA00008429"/>
    </source>
</evidence>
<evidence type="ECO:0000259" key="7">
    <source>
        <dbReference type="PROSITE" id="PS50860"/>
    </source>
</evidence>
<dbReference type="SMART" id="SM00863">
    <property type="entry name" value="tRNA_SAD"/>
    <property type="match status" value="1"/>
</dbReference>
<dbReference type="InterPro" id="IPR018163">
    <property type="entry name" value="Thr/Ala-tRNA-synth_IIc_edit"/>
</dbReference>
<accession>A0A4Z1SW50</accession>
<name>A0A4Z1SW50_GIAMU</name>
<dbReference type="Gene3D" id="2.40.30.130">
    <property type="match status" value="1"/>
</dbReference>
<gene>
    <name evidence="8" type="ORF">GMRT_13584</name>
</gene>
<evidence type="ECO:0000256" key="5">
    <source>
        <dbReference type="ARBA" id="ARBA00022833"/>
    </source>
</evidence>
<dbReference type="VEuPathDB" id="GiardiaDB:GMRT_13584"/>
<evidence type="ECO:0000313" key="8">
    <source>
        <dbReference type="EMBL" id="TNJ30004.1"/>
    </source>
</evidence>
<comment type="caution">
    <text evidence="8">The sequence shown here is derived from an EMBL/GenBank/DDBJ whole genome shotgun (WGS) entry which is preliminary data.</text>
</comment>
<dbReference type="InterPro" id="IPR018165">
    <property type="entry name" value="Ala-tRNA-synth_IIc_core"/>
</dbReference>
<dbReference type="OrthoDB" id="288942at2759"/>
<dbReference type="GO" id="GO:0005737">
    <property type="term" value="C:cytoplasm"/>
    <property type="evidence" value="ECO:0007669"/>
    <property type="project" value="UniProtKB-SubCell"/>
</dbReference>
<dbReference type="PROSITE" id="PS50860">
    <property type="entry name" value="AA_TRNA_LIGASE_II_ALA"/>
    <property type="match status" value="1"/>
</dbReference>
<evidence type="ECO:0000256" key="4">
    <source>
        <dbReference type="ARBA" id="ARBA00022723"/>
    </source>
</evidence>
<keyword evidence="9" id="KW-1185">Reference proteome</keyword>
<reference evidence="8 9" key="1">
    <citation type="submission" date="2019-05" db="EMBL/GenBank/DDBJ databases">
        <title>The compact genome of Giardia muris reveals important steps in the evolution of intestinal protozoan parasites.</title>
        <authorList>
            <person name="Xu F."/>
            <person name="Jimenez-Gonzalez A."/>
            <person name="Einarsson E."/>
            <person name="Astvaldsson A."/>
            <person name="Peirasmaki D."/>
            <person name="Eckmann L."/>
            <person name="Andersson J.O."/>
            <person name="Svard S.G."/>
            <person name="Jerlstrom-Hultqvist J."/>
        </authorList>
    </citation>
    <scope>NUCLEOTIDE SEQUENCE [LARGE SCALE GENOMIC DNA]</scope>
    <source>
        <strain evidence="8 9">Roberts-Thomson</strain>
    </source>
</reference>
<protein>
    <submittedName>
        <fullName evidence="8">Putative Misacylated tRNA(Ala) deacylase</fullName>
    </submittedName>
</protein>
<dbReference type="GO" id="GO:0004813">
    <property type="term" value="F:alanine-tRNA ligase activity"/>
    <property type="evidence" value="ECO:0007669"/>
    <property type="project" value="InterPro"/>
</dbReference>
<keyword evidence="5" id="KW-0862">Zinc</keyword>